<dbReference type="SMART" id="SM00822">
    <property type="entry name" value="PKS_KR"/>
    <property type="match status" value="1"/>
</dbReference>
<dbReference type="PANTHER" id="PTHR42760">
    <property type="entry name" value="SHORT-CHAIN DEHYDROGENASES/REDUCTASES FAMILY MEMBER"/>
    <property type="match status" value="1"/>
</dbReference>
<comment type="caution">
    <text evidence="4">The sequence shown here is derived from an EMBL/GenBank/DDBJ whole genome shotgun (WGS) entry which is preliminary data.</text>
</comment>
<name>A0ABN1PMT5_9ACTN</name>
<keyword evidence="5" id="KW-1185">Reference proteome</keyword>
<dbReference type="CDD" id="cd05233">
    <property type="entry name" value="SDR_c"/>
    <property type="match status" value="1"/>
</dbReference>
<evidence type="ECO:0000256" key="2">
    <source>
        <dbReference type="SAM" id="MobiDB-lite"/>
    </source>
</evidence>
<evidence type="ECO:0000313" key="5">
    <source>
        <dbReference type="Proteomes" id="UP001501005"/>
    </source>
</evidence>
<accession>A0ABN1PMT5</accession>
<dbReference type="PANTHER" id="PTHR42760:SF40">
    <property type="entry name" value="3-OXOACYL-[ACYL-CARRIER-PROTEIN] REDUCTASE, CHLOROPLASTIC"/>
    <property type="match status" value="1"/>
</dbReference>
<evidence type="ECO:0000256" key="1">
    <source>
        <dbReference type="ARBA" id="ARBA00006484"/>
    </source>
</evidence>
<dbReference type="Gene3D" id="3.40.50.720">
    <property type="entry name" value="NAD(P)-binding Rossmann-like Domain"/>
    <property type="match status" value="1"/>
</dbReference>
<dbReference type="PRINTS" id="PR00081">
    <property type="entry name" value="GDHRDH"/>
</dbReference>
<dbReference type="InterPro" id="IPR036291">
    <property type="entry name" value="NAD(P)-bd_dom_sf"/>
</dbReference>
<dbReference type="NCBIfam" id="NF005559">
    <property type="entry name" value="PRK07231.1"/>
    <property type="match status" value="1"/>
</dbReference>
<dbReference type="SUPFAM" id="SSF51735">
    <property type="entry name" value="NAD(P)-binding Rossmann-fold domains"/>
    <property type="match status" value="1"/>
</dbReference>
<gene>
    <name evidence="4" type="ORF">GCM10009549_53910</name>
</gene>
<feature type="region of interest" description="Disordered" evidence="2">
    <location>
        <begin position="1"/>
        <end position="65"/>
    </location>
</feature>
<feature type="compositionally biased region" description="Basic and acidic residues" evidence="2">
    <location>
        <begin position="36"/>
        <end position="59"/>
    </location>
</feature>
<feature type="domain" description="Ketoreductase" evidence="3">
    <location>
        <begin position="73"/>
        <end position="277"/>
    </location>
</feature>
<dbReference type="InterPro" id="IPR057326">
    <property type="entry name" value="KR_dom"/>
</dbReference>
<organism evidence="4 5">
    <name type="scientific">Streptomyces thermoalcalitolerans</name>
    <dbReference type="NCBI Taxonomy" id="65605"/>
    <lineage>
        <taxon>Bacteria</taxon>
        <taxon>Bacillati</taxon>
        <taxon>Actinomycetota</taxon>
        <taxon>Actinomycetes</taxon>
        <taxon>Kitasatosporales</taxon>
        <taxon>Streptomycetaceae</taxon>
        <taxon>Streptomyces</taxon>
    </lineage>
</organism>
<reference evidence="4 5" key="1">
    <citation type="journal article" date="2019" name="Int. J. Syst. Evol. Microbiol.">
        <title>The Global Catalogue of Microorganisms (GCM) 10K type strain sequencing project: providing services to taxonomists for standard genome sequencing and annotation.</title>
        <authorList>
            <consortium name="The Broad Institute Genomics Platform"/>
            <consortium name="The Broad Institute Genome Sequencing Center for Infectious Disease"/>
            <person name="Wu L."/>
            <person name="Ma J."/>
        </authorList>
    </citation>
    <scope>NUCLEOTIDE SEQUENCE [LARGE SCALE GENOMIC DNA]</scope>
    <source>
        <strain evidence="4 5">JCM 10673</strain>
    </source>
</reference>
<protein>
    <submittedName>
        <fullName evidence="4">SDR family oxidoreductase</fullName>
    </submittedName>
</protein>
<sequence>MAGRGAAGRRRAHGPYTGTVGAGPVGEAERAAAPPPEERPRLPGDEVPRQPRTRGDRIRTSSFGTAEGRMKRLVTVVTGGSRGIGAAICRRLAADGHDVVVGYVGATEAAEAVADEVLEAGARGVTVRMDTSVEEDVERLFATAEERLGPVTGLVNNAGVSGPLGRLTDIGTADLRRVVDVNLLGTLLCSRRAAQLMVPRGNGVIVNVSSTAAALGSPGEFVHYAAMKAAVDALTLGLAKELGPDGIRVNAVAPGVIDTDMHTAMGDPDRPRRVADTIPLGRPGRPEEVAAAVAWLMSPDASYTTGAVLRVSGGR</sequence>
<dbReference type="Pfam" id="PF13561">
    <property type="entry name" value="adh_short_C2"/>
    <property type="match status" value="1"/>
</dbReference>
<proteinExistence type="inferred from homology"/>
<dbReference type="EMBL" id="BAAAHG010000071">
    <property type="protein sequence ID" value="GAA0930558.1"/>
    <property type="molecule type" value="Genomic_DNA"/>
</dbReference>
<comment type="similarity">
    <text evidence="1">Belongs to the short-chain dehydrogenases/reductases (SDR) family.</text>
</comment>
<evidence type="ECO:0000259" key="3">
    <source>
        <dbReference type="SMART" id="SM00822"/>
    </source>
</evidence>
<evidence type="ECO:0000313" key="4">
    <source>
        <dbReference type="EMBL" id="GAA0930558.1"/>
    </source>
</evidence>
<dbReference type="InterPro" id="IPR002347">
    <property type="entry name" value="SDR_fam"/>
</dbReference>
<dbReference type="PRINTS" id="PR00080">
    <property type="entry name" value="SDRFAMILY"/>
</dbReference>
<dbReference type="Proteomes" id="UP001501005">
    <property type="component" value="Unassembled WGS sequence"/>
</dbReference>